<reference evidence="2" key="1">
    <citation type="submission" date="2023-03" db="UniProtKB">
        <authorList>
            <consortium name="EnsemblPlants"/>
        </authorList>
    </citation>
    <scope>IDENTIFICATION</scope>
</reference>
<name>A0A9I9EBZ3_CUCME</name>
<dbReference type="Gramene" id="MELO3C031629.2.1">
    <property type="protein sequence ID" value="MELO3C031629.2.1"/>
    <property type="gene ID" value="MELO3C031629.2"/>
</dbReference>
<feature type="region of interest" description="Disordered" evidence="1">
    <location>
        <begin position="1"/>
        <end position="38"/>
    </location>
</feature>
<dbReference type="EnsemblPlants" id="MELO3C031629.2.1">
    <property type="protein sequence ID" value="MELO3C031629.2.1"/>
    <property type="gene ID" value="MELO3C031629.2"/>
</dbReference>
<dbReference type="AlphaFoldDB" id="A0A9I9EBZ3"/>
<accession>A0A9I9EBZ3</accession>
<protein>
    <submittedName>
        <fullName evidence="2">Uncharacterized protein</fullName>
    </submittedName>
</protein>
<proteinExistence type="predicted"/>
<evidence type="ECO:0000313" key="2">
    <source>
        <dbReference type="EnsemblPlants" id="MELO3C031629.2.1"/>
    </source>
</evidence>
<sequence length="38" mass="3890">MELRSDGGAFSFEDDLGFRGGLPPLIPAPLGLGEEDGG</sequence>
<evidence type="ECO:0000256" key="1">
    <source>
        <dbReference type="SAM" id="MobiDB-lite"/>
    </source>
</evidence>
<organism evidence="2">
    <name type="scientific">Cucumis melo</name>
    <name type="common">Muskmelon</name>
    <dbReference type="NCBI Taxonomy" id="3656"/>
    <lineage>
        <taxon>Eukaryota</taxon>
        <taxon>Viridiplantae</taxon>
        <taxon>Streptophyta</taxon>
        <taxon>Embryophyta</taxon>
        <taxon>Tracheophyta</taxon>
        <taxon>Spermatophyta</taxon>
        <taxon>Magnoliopsida</taxon>
        <taxon>eudicotyledons</taxon>
        <taxon>Gunneridae</taxon>
        <taxon>Pentapetalae</taxon>
        <taxon>rosids</taxon>
        <taxon>fabids</taxon>
        <taxon>Cucurbitales</taxon>
        <taxon>Cucurbitaceae</taxon>
        <taxon>Benincaseae</taxon>
        <taxon>Cucumis</taxon>
    </lineage>
</organism>